<dbReference type="Proteomes" id="UP000502677">
    <property type="component" value="Chromosome"/>
</dbReference>
<feature type="transmembrane region" description="Helical" evidence="1">
    <location>
        <begin position="161"/>
        <end position="184"/>
    </location>
</feature>
<keyword evidence="3" id="KW-1185">Reference proteome</keyword>
<feature type="transmembrane region" description="Helical" evidence="1">
    <location>
        <begin position="74"/>
        <end position="96"/>
    </location>
</feature>
<dbReference type="GO" id="GO:0140359">
    <property type="term" value="F:ABC-type transporter activity"/>
    <property type="evidence" value="ECO:0007669"/>
    <property type="project" value="InterPro"/>
</dbReference>
<keyword evidence="1" id="KW-0472">Membrane</keyword>
<evidence type="ECO:0000256" key="1">
    <source>
        <dbReference type="SAM" id="Phobius"/>
    </source>
</evidence>
<dbReference type="GO" id="GO:0005886">
    <property type="term" value="C:plasma membrane"/>
    <property type="evidence" value="ECO:0007669"/>
    <property type="project" value="UniProtKB-SubCell"/>
</dbReference>
<feature type="transmembrane region" description="Helical" evidence="1">
    <location>
        <begin position="21"/>
        <end position="39"/>
    </location>
</feature>
<feature type="transmembrane region" description="Helical" evidence="1">
    <location>
        <begin position="241"/>
        <end position="260"/>
    </location>
</feature>
<keyword evidence="1" id="KW-1133">Transmembrane helix</keyword>
<dbReference type="EMBL" id="CP049863">
    <property type="protein sequence ID" value="QIK62273.1"/>
    <property type="molecule type" value="Genomic_DNA"/>
</dbReference>
<proteinExistence type="predicted"/>
<dbReference type="RefSeq" id="WP_166288625.1">
    <property type="nucleotide sequence ID" value="NZ_CP049863.1"/>
</dbReference>
<dbReference type="Pfam" id="PF12679">
    <property type="entry name" value="ABC2_membrane_2"/>
    <property type="match status" value="1"/>
</dbReference>
<dbReference type="KEGG" id="lvi:G7068_02935"/>
<sequence>MNRVPVLPILRHSLQESWRSFVGWSIGIVAALCLYLPLFPSLGNSPEMQNLLKQLPSELTAAIGYQNIATGAGYAQSTFFGLLGYLLFSIAAISWGSQAIGADEERGTLELTLAHGVSRVQLLLERWAALAVRLLGLGLIVFVVITILNGPSELKLSVGNIAAGTLALCTAALLSGTAAVVAGALIGRRTVALLGGAGVAVLGYVLNAVGNQGDSMKSLLDYSPIHWAYGNEPLLHGLGSGMWLLLACIVVLLVAGVLRFRARDIGR</sequence>
<reference evidence="2 3" key="1">
    <citation type="submission" date="2020-03" db="EMBL/GenBank/DDBJ databases">
        <title>Leucobacter sp. nov., isolated from beetles.</title>
        <authorList>
            <person name="Hyun D.-W."/>
            <person name="Bae J.-W."/>
        </authorList>
    </citation>
    <scope>NUCLEOTIDE SEQUENCE [LARGE SCALE GENOMIC DNA]</scope>
    <source>
        <strain evidence="2 3">HDW9C</strain>
    </source>
</reference>
<evidence type="ECO:0000313" key="3">
    <source>
        <dbReference type="Proteomes" id="UP000502677"/>
    </source>
</evidence>
<evidence type="ECO:0000313" key="2">
    <source>
        <dbReference type="EMBL" id="QIK62273.1"/>
    </source>
</evidence>
<feature type="transmembrane region" description="Helical" evidence="1">
    <location>
        <begin position="127"/>
        <end position="149"/>
    </location>
</feature>
<feature type="transmembrane region" description="Helical" evidence="1">
    <location>
        <begin position="191"/>
        <end position="210"/>
    </location>
</feature>
<organism evidence="2 3">
    <name type="scientific">Leucobacter viscericola</name>
    <dbReference type="NCBI Taxonomy" id="2714935"/>
    <lineage>
        <taxon>Bacteria</taxon>
        <taxon>Bacillati</taxon>
        <taxon>Actinomycetota</taxon>
        <taxon>Actinomycetes</taxon>
        <taxon>Micrococcales</taxon>
        <taxon>Microbacteriaceae</taxon>
        <taxon>Leucobacter</taxon>
    </lineage>
</organism>
<name>A0A6G7XCI8_9MICO</name>
<dbReference type="AlphaFoldDB" id="A0A6G7XCI8"/>
<accession>A0A6G7XCI8</accession>
<gene>
    <name evidence="2" type="ORF">G7068_02935</name>
</gene>
<keyword evidence="1" id="KW-0812">Transmembrane</keyword>
<protein>
    <submittedName>
        <fullName evidence="2">ABC transporter permease subunit</fullName>
    </submittedName>
</protein>